<sequence length="371" mass="39531">MDDVSDLLQTLQAFDSGVWQYCGINSNRTLGLAVDLNGDLAAVQQYVRTWSDGQCVSGFTTTQTGSAELALTNTLIFNSSSLAVTNSTVHARSFSQSGISHTHSVLHTHRRSTCSYVQVVSGDSCASLVEECGITSDEFYDYNTASDLCSTLAVGQYVCCSPGTLSDFAPSPYANGTCYTYDVVSGDSCSLTTGPFTHAAANFFYNVKPLFGIDSTTWYDMQNSINATIRMNLVGAADCTQGEAHNTPATNATLTDLRGYGIDIEELLTNSEACQNATGVYFGSQSVSITAVASSGVLPTCCYNLPVLTLVPVSGLDPFEDSPCWINTVNATLSNVTVGQTYLLPNLVTIFDQDYCTCGYATVCKRTDGPC</sequence>
<dbReference type="InterPro" id="IPR053214">
    <property type="entry name" value="LysM12-like"/>
</dbReference>
<organism evidence="4 5">
    <name type="scientific">Aspergillus uvarum CBS 121591</name>
    <dbReference type="NCBI Taxonomy" id="1448315"/>
    <lineage>
        <taxon>Eukaryota</taxon>
        <taxon>Fungi</taxon>
        <taxon>Dikarya</taxon>
        <taxon>Ascomycota</taxon>
        <taxon>Pezizomycotina</taxon>
        <taxon>Eurotiomycetes</taxon>
        <taxon>Eurotiomycetidae</taxon>
        <taxon>Eurotiales</taxon>
        <taxon>Aspergillaceae</taxon>
        <taxon>Aspergillus</taxon>
        <taxon>Aspergillus subgen. Circumdati</taxon>
    </lineage>
</organism>
<dbReference type="PANTHER" id="PTHR47700">
    <property type="entry name" value="V CHITINASE, PUTATIVE (AFU_ORTHOLOGUE AFUA_6G13720)-RELATED"/>
    <property type="match status" value="1"/>
</dbReference>
<dbReference type="PROSITE" id="PS51782">
    <property type="entry name" value="LYSM"/>
    <property type="match status" value="1"/>
</dbReference>
<evidence type="ECO:0000256" key="2">
    <source>
        <dbReference type="ARBA" id="ARBA00023026"/>
    </source>
</evidence>
<evidence type="ECO:0000313" key="4">
    <source>
        <dbReference type="EMBL" id="PYH85135.1"/>
    </source>
</evidence>
<dbReference type="STRING" id="1448315.A0A319CHJ9"/>
<reference evidence="4 5" key="1">
    <citation type="submission" date="2016-12" db="EMBL/GenBank/DDBJ databases">
        <title>The genomes of Aspergillus section Nigri reveals drivers in fungal speciation.</title>
        <authorList>
            <consortium name="DOE Joint Genome Institute"/>
            <person name="Vesth T.C."/>
            <person name="Nybo J."/>
            <person name="Theobald S."/>
            <person name="Brandl J."/>
            <person name="Frisvad J.C."/>
            <person name="Nielsen K.F."/>
            <person name="Lyhne E.K."/>
            <person name="Kogle M.E."/>
            <person name="Kuo A."/>
            <person name="Riley R."/>
            <person name="Clum A."/>
            <person name="Nolan M."/>
            <person name="Lipzen A."/>
            <person name="Salamov A."/>
            <person name="Henrissat B."/>
            <person name="Wiebenga A."/>
            <person name="De Vries R.P."/>
            <person name="Grigoriev I.V."/>
            <person name="Mortensen U.H."/>
            <person name="Andersen M.R."/>
            <person name="Baker S.E."/>
        </authorList>
    </citation>
    <scope>NUCLEOTIDE SEQUENCE [LARGE SCALE GENOMIC DNA]</scope>
    <source>
        <strain evidence="4 5">CBS 121591</strain>
    </source>
</reference>
<name>A0A319CHJ9_9EURO</name>
<evidence type="ECO:0000313" key="5">
    <source>
        <dbReference type="Proteomes" id="UP000248340"/>
    </source>
</evidence>
<gene>
    <name evidence="4" type="ORF">BO82DRAFT_425737</name>
</gene>
<dbReference type="GO" id="GO:0008061">
    <property type="term" value="F:chitin binding"/>
    <property type="evidence" value="ECO:0007669"/>
    <property type="project" value="UniProtKB-KW"/>
</dbReference>
<proteinExistence type="predicted"/>
<keyword evidence="1" id="KW-0147">Chitin-binding</keyword>
<dbReference type="PANTHER" id="PTHR47700:SF2">
    <property type="entry name" value="CHITINASE"/>
    <property type="match status" value="1"/>
</dbReference>
<protein>
    <recommendedName>
        <fullName evidence="3">LysM domain-containing protein</fullName>
    </recommendedName>
</protein>
<dbReference type="SUPFAM" id="SSF54106">
    <property type="entry name" value="LysM domain"/>
    <property type="match status" value="1"/>
</dbReference>
<feature type="domain" description="LysM" evidence="3">
    <location>
        <begin position="115"/>
        <end position="160"/>
    </location>
</feature>
<dbReference type="AlphaFoldDB" id="A0A319CHJ9"/>
<dbReference type="OrthoDB" id="73875at2759"/>
<dbReference type="InterPro" id="IPR018392">
    <property type="entry name" value="LysM"/>
</dbReference>
<keyword evidence="2" id="KW-0843">Virulence</keyword>
<dbReference type="Gene3D" id="3.10.350.10">
    <property type="entry name" value="LysM domain"/>
    <property type="match status" value="1"/>
</dbReference>
<evidence type="ECO:0000256" key="1">
    <source>
        <dbReference type="ARBA" id="ARBA00022669"/>
    </source>
</evidence>
<accession>A0A319CHJ9</accession>
<dbReference type="RefSeq" id="XP_025495335.1">
    <property type="nucleotide sequence ID" value="XM_025640341.1"/>
</dbReference>
<dbReference type="EMBL" id="KZ821681">
    <property type="protein sequence ID" value="PYH85135.1"/>
    <property type="molecule type" value="Genomic_DNA"/>
</dbReference>
<dbReference type="InterPro" id="IPR036779">
    <property type="entry name" value="LysM_dom_sf"/>
</dbReference>
<dbReference type="Proteomes" id="UP000248340">
    <property type="component" value="Unassembled WGS sequence"/>
</dbReference>
<dbReference type="GeneID" id="37143083"/>
<dbReference type="VEuPathDB" id="FungiDB:BO82DRAFT_425737"/>
<keyword evidence="5" id="KW-1185">Reference proteome</keyword>
<evidence type="ECO:0000259" key="3">
    <source>
        <dbReference type="PROSITE" id="PS51782"/>
    </source>
</evidence>